<dbReference type="AlphaFoldDB" id="A0A159Z5P9"/>
<dbReference type="GO" id="GO:0016887">
    <property type="term" value="F:ATP hydrolysis activity"/>
    <property type="evidence" value="ECO:0007669"/>
    <property type="project" value="InterPro"/>
</dbReference>
<gene>
    <name evidence="5" type="ORF">AKL17_3354</name>
</gene>
<dbReference type="PANTHER" id="PTHR42939">
    <property type="entry name" value="ABC TRANSPORTER ATP-BINDING PROTEIN ALBC-RELATED"/>
    <property type="match status" value="1"/>
</dbReference>
<name>A0A159Z5P9_9RHOB</name>
<keyword evidence="6" id="KW-1185">Reference proteome</keyword>
<dbReference type="Proteomes" id="UP000076128">
    <property type="component" value="Chromosome"/>
</dbReference>
<accession>A0A159Z5P9</accession>
<dbReference type="Gene3D" id="3.40.50.300">
    <property type="entry name" value="P-loop containing nucleotide triphosphate hydrolases"/>
    <property type="match status" value="1"/>
</dbReference>
<protein>
    <submittedName>
        <fullName evidence="5">ABC transporter</fullName>
    </submittedName>
</protein>
<evidence type="ECO:0000256" key="2">
    <source>
        <dbReference type="ARBA" id="ARBA00022741"/>
    </source>
</evidence>
<proteinExistence type="predicted"/>
<evidence type="ECO:0000259" key="4">
    <source>
        <dbReference type="Pfam" id="PF00005"/>
    </source>
</evidence>
<dbReference type="PANTHER" id="PTHR42939:SF1">
    <property type="entry name" value="ABC TRANSPORTER ATP-BINDING PROTEIN ALBC-RELATED"/>
    <property type="match status" value="1"/>
</dbReference>
<organism evidence="5 6">
    <name type="scientific">Frigidibacter mobilis</name>
    <dbReference type="NCBI Taxonomy" id="1335048"/>
    <lineage>
        <taxon>Bacteria</taxon>
        <taxon>Pseudomonadati</taxon>
        <taxon>Pseudomonadota</taxon>
        <taxon>Alphaproteobacteria</taxon>
        <taxon>Rhodobacterales</taxon>
        <taxon>Paracoccaceae</taxon>
        <taxon>Frigidibacter</taxon>
    </lineage>
</organism>
<evidence type="ECO:0000256" key="1">
    <source>
        <dbReference type="ARBA" id="ARBA00022448"/>
    </source>
</evidence>
<evidence type="ECO:0000256" key="3">
    <source>
        <dbReference type="ARBA" id="ARBA00022840"/>
    </source>
</evidence>
<keyword evidence="3" id="KW-0067">ATP-binding</keyword>
<dbReference type="InterPro" id="IPR027417">
    <property type="entry name" value="P-loop_NTPase"/>
</dbReference>
<dbReference type="GO" id="GO:0005524">
    <property type="term" value="F:ATP binding"/>
    <property type="evidence" value="ECO:0007669"/>
    <property type="project" value="UniProtKB-KW"/>
</dbReference>
<evidence type="ECO:0000313" key="5">
    <source>
        <dbReference type="EMBL" id="AMY70586.1"/>
    </source>
</evidence>
<dbReference type="STRING" id="1335048.AKL17_3354"/>
<dbReference type="SUPFAM" id="SSF52540">
    <property type="entry name" value="P-loop containing nucleoside triphosphate hydrolases"/>
    <property type="match status" value="1"/>
</dbReference>
<keyword evidence="2" id="KW-0547">Nucleotide-binding</keyword>
<dbReference type="InterPro" id="IPR051782">
    <property type="entry name" value="ABC_Transporter_VariousFunc"/>
</dbReference>
<dbReference type="EMBL" id="CP012661">
    <property type="protein sequence ID" value="AMY70586.1"/>
    <property type="molecule type" value="Genomic_DNA"/>
</dbReference>
<evidence type="ECO:0000313" key="6">
    <source>
        <dbReference type="Proteomes" id="UP000076128"/>
    </source>
</evidence>
<sequence length="113" mass="11992">MPLDRPELQAKPADASLQVIDLQAGGLAKRFGAAPPVFAGLDFAIRRGECVALVGANGTGKSTLLRCCLGLIAPMPGRFRCWGKRWPRLTARRGGPCADAPGWSGKSTTWCRA</sequence>
<feature type="domain" description="ABC transporter" evidence="4">
    <location>
        <begin position="40"/>
        <end position="88"/>
    </location>
</feature>
<keyword evidence="1" id="KW-0813">Transport</keyword>
<dbReference type="Pfam" id="PF00005">
    <property type="entry name" value="ABC_tran"/>
    <property type="match status" value="1"/>
</dbReference>
<dbReference type="KEGG" id="daa:AKL17_3354"/>
<dbReference type="RefSeq" id="WP_236937826.1">
    <property type="nucleotide sequence ID" value="NZ_CP012661.1"/>
</dbReference>
<dbReference type="InterPro" id="IPR003439">
    <property type="entry name" value="ABC_transporter-like_ATP-bd"/>
</dbReference>
<reference evidence="5 6" key="1">
    <citation type="submission" date="2015-09" db="EMBL/GenBank/DDBJ databases">
        <title>Complete genome sequence of Defluviimonas alba cai42t isolated from an oilfield in Xinjiang.</title>
        <authorList>
            <person name="Geng S."/>
            <person name="Pan X."/>
            <person name="Wu X."/>
        </authorList>
    </citation>
    <scope>NUCLEOTIDE SEQUENCE [LARGE SCALE GENOMIC DNA]</scope>
    <source>
        <strain evidence="6">cai42</strain>
    </source>
</reference>